<dbReference type="GO" id="GO:0005829">
    <property type="term" value="C:cytosol"/>
    <property type="evidence" value="ECO:0007669"/>
    <property type="project" value="TreeGrafter"/>
</dbReference>
<reference evidence="2 3" key="1">
    <citation type="journal article" name="Front. Microbiol.">
        <title>Sugar Metabolism of the First Thermophilic Planctomycete Thermogutta terrifontis: Comparative Genomic and Transcriptomic Approaches.</title>
        <authorList>
            <person name="Elcheninov A.G."/>
            <person name="Menzel P."/>
            <person name="Gudbergsdottir S.R."/>
            <person name="Slesarev A.I."/>
            <person name="Kadnikov V.V."/>
            <person name="Krogh A."/>
            <person name="Bonch-Osmolovskaya E.A."/>
            <person name="Peng X."/>
            <person name="Kublanov I.V."/>
        </authorList>
    </citation>
    <scope>NUCLEOTIDE SEQUENCE [LARGE SCALE GENOMIC DNA]</scope>
    <source>
        <strain evidence="2 3">R1</strain>
    </source>
</reference>
<dbReference type="PROSITE" id="PS51197">
    <property type="entry name" value="HTH_RRF2_2"/>
    <property type="match status" value="1"/>
</dbReference>
<dbReference type="Pfam" id="PF02082">
    <property type="entry name" value="Rrf2"/>
    <property type="match status" value="1"/>
</dbReference>
<evidence type="ECO:0000313" key="3">
    <source>
        <dbReference type="Proteomes" id="UP000215086"/>
    </source>
</evidence>
<dbReference type="InterPro" id="IPR036388">
    <property type="entry name" value="WH-like_DNA-bd_sf"/>
</dbReference>
<dbReference type="RefSeq" id="WP_157731807.1">
    <property type="nucleotide sequence ID" value="NZ_CP018477.1"/>
</dbReference>
<dbReference type="GO" id="GO:0003700">
    <property type="term" value="F:DNA-binding transcription factor activity"/>
    <property type="evidence" value="ECO:0007669"/>
    <property type="project" value="TreeGrafter"/>
</dbReference>
<dbReference type="PANTHER" id="PTHR33221">
    <property type="entry name" value="WINGED HELIX-TURN-HELIX TRANSCRIPTIONAL REGULATOR, RRF2 FAMILY"/>
    <property type="match status" value="1"/>
</dbReference>
<proteinExistence type="predicted"/>
<dbReference type="PROSITE" id="PS01332">
    <property type="entry name" value="HTH_RRF2_1"/>
    <property type="match status" value="1"/>
</dbReference>
<protein>
    <submittedName>
        <fullName evidence="2">Rrf2 family transcriptional regulator</fullName>
    </submittedName>
</protein>
<dbReference type="Gene3D" id="1.10.10.10">
    <property type="entry name" value="Winged helix-like DNA-binding domain superfamily/Winged helix DNA-binding domain"/>
    <property type="match status" value="1"/>
</dbReference>
<dbReference type="InterPro" id="IPR030489">
    <property type="entry name" value="TR_Rrf2-type_CS"/>
</dbReference>
<feature type="compositionally biased region" description="Basic and acidic residues" evidence="1">
    <location>
        <begin position="175"/>
        <end position="184"/>
    </location>
</feature>
<dbReference type="AlphaFoldDB" id="A0A286RDS8"/>
<dbReference type="PANTHER" id="PTHR33221:SF15">
    <property type="entry name" value="HTH-TYPE TRANSCRIPTIONAL REGULATOR YWGB-RELATED"/>
    <property type="match status" value="1"/>
</dbReference>
<dbReference type="SUPFAM" id="SSF46785">
    <property type="entry name" value="Winged helix' DNA-binding domain"/>
    <property type="match status" value="1"/>
</dbReference>
<evidence type="ECO:0000313" key="2">
    <source>
        <dbReference type="EMBL" id="ASV74116.1"/>
    </source>
</evidence>
<evidence type="ECO:0000256" key="1">
    <source>
        <dbReference type="SAM" id="MobiDB-lite"/>
    </source>
</evidence>
<gene>
    <name evidence="2" type="ORF">THTE_1514</name>
</gene>
<keyword evidence="3" id="KW-1185">Reference proteome</keyword>
<dbReference type="EMBL" id="CP018477">
    <property type="protein sequence ID" value="ASV74116.1"/>
    <property type="molecule type" value="Genomic_DNA"/>
</dbReference>
<dbReference type="Proteomes" id="UP000215086">
    <property type="component" value="Chromosome"/>
</dbReference>
<accession>A0A286RDS8</accession>
<dbReference type="OrthoDB" id="9800519at2"/>
<dbReference type="KEGG" id="ttf:THTE_1514"/>
<dbReference type="InterPro" id="IPR036390">
    <property type="entry name" value="WH_DNA-bd_sf"/>
</dbReference>
<dbReference type="NCBIfam" id="TIGR00738">
    <property type="entry name" value="rrf2_super"/>
    <property type="match status" value="1"/>
</dbReference>
<name>A0A286RDS8_9BACT</name>
<dbReference type="InterPro" id="IPR000944">
    <property type="entry name" value="Tscrpt_reg_Rrf2"/>
</dbReference>
<organism evidence="2 3">
    <name type="scientific">Thermogutta terrifontis</name>
    <dbReference type="NCBI Taxonomy" id="1331910"/>
    <lineage>
        <taxon>Bacteria</taxon>
        <taxon>Pseudomonadati</taxon>
        <taxon>Planctomycetota</taxon>
        <taxon>Planctomycetia</taxon>
        <taxon>Pirellulales</taxon>
        <taxon>Thermoguttaceae</taxon>
        <taxon>Thermogutta</taxon>
    </lineage>
</organism>
<sequence>MLTKTTISGLKALVFLGLHPDHQPVSPRVIAQAFGESPTYLAKVLRQLVKAGILKAQRGVAGGVSLNRSPEQISLLSIVEACQGVILGDFCRETDDLSRTCAFHQAAAELHRAIVGVLSRWTLADMIKRPCPDPSLPEREKCWLWPGIEIVELVPPEKKEWPSTPSRSRPGRMTKAGEARGQEV</sequence>
<feature type="region of interest" description="Disordered" evidence="1">
    <location>
        <begin position="156"/>
        <end position="184"/>
    </location>
</feature>